<feature type="non-terminal residue" evidence="2">
    <location>
        <position position="1"/>
    </location>
</feature>
<accession>A0A9P8GEJ5</accession>
<dbReference type="OrthoDB" id="3943685at2759"/>
<dbReference type="EMBL" id="JAHFYH010000052">
    <property type="protein sequence ID" value="KAH0217945.1"/>
    <property type="molecule type" value="Genomic_DNA"/>
</dbReference>
<protein>
    <submittedName>
        <fullName evidence="2">Uncharacterized protein</fullName>
    </submittedName>
</protein>
<comment type="caution">
    <text evidence="2">The sequence shown here is derived from an EMBL/GenBank/DDBJ whole genome shotgun (WGS) entry which is preliminary data.</text>
</comment>
<feature type="compositionally biased region" description="Pro residues" evidence="1">
    <location>
        <begin position="248"/>
        <end position="258"/>
    </location>
</feature>
<evidence type="ECO:0000313" key="2">
    <source>
        <dbReference type="EMBL" id="KAH0217945.1"/>
    </source>
</evidence>
<reference evidence="2" key="1">
    <citation type="journal article" date="2021" name="J Fungi (Basel)">
        <title>Virulence traits and population genomics of the black yeast Aureobasidium melanogenum.</title>
        <authorList>
            <person name="Cernosa A."/>
            <person name="Sun X."/>
            <person name="Gostincar C."/>
            <person name="Fang C."/>
            <person name="Gunde-Cimerman N."/>
            <person name="Song Z."/>
        </authorList>
    </citation>
    <scope>NUCLEOTIDE SEQUENCE</scope>
    <source>
        <strain evidence="2">EXF-8016</strain>
    </source>
</reference>
<name>A0A9P8GEJ5_AURME</name>
<evidence type="ECO:0000256" key="1">
    <source>
        <dbReference type="SAM" id="MobiDB-lite"/>
    </source>
</evidence>
<dbReference type="Proteomes" id="UP000767238">
    <property type="component" value="Unassembled WGS sequence"/>
</dbReference>
<proteinExistence type="predicted"/>
<reference evidence="2" key="2">
    <citation type="submission" date="2021-08" db="EMBL/GenBank/DDBJ databases">
        <authorList>
            <person name="Gostincar C."/>
            <person name="Sun X."/>
            <person name="Song Z."/>
            <person name="Gunde-Cimerman N."/>
        </authorList>
    </citation>
    <scope>NUCLEOTIDE SEQUENCE</scope>
    <source>
        <strain evidence="2">EXF-8016</strain>
    </source>
</reference>
<gene>
    <name evidence="2" type="ORF">KCV03_g6801</name>
</gene>
<evidence type="ECO:0000313" key="3">
    <source>
        <dbReference type="Proteomes" id="UP000767238"/>
    </source>
</evidence>
<sequence>MGTHSISYHDSFIFPCEAFAADECWNGYCWSEHHENLDPLLVGSKEPKDYMVPNKPGQACTNCLDNLRECDKKQHDITDERDPCSECRHFGGTKCKCTLSTNSSYNDVVYNKMLSRGHVHDYTLAPLKPRVEHPMPPHRVKAGWAGESKQQLLAKSDFLPIGVRDCPRAFIVPPREPVQQPDHESSPVSDEILQMPKTFSCLPPSLPPPAFARPPRRLTAGEVEYTTFVWEMSQWRHVYENGDKQPSSLPPPSFPRPQPDSKVGKVMHTTFIWGTGQWRHVYENNTYATFPHLEHASFDGFRGADSFAGTLDLLSDEEDVVNSFTTDNS</sequence>
<organism evidence="2 3">
    <name type="scientific">Aureobasidium melanogenum</name>
    <name type="common">Aureobasidium pullulans var. melanogenum</name>
    <dbReference type="NCBI Taxonomy" id="46634"/>
    <lineage>
        <taxon>Eukaryota</taxon>
        <taxon>Fungi</taxon>
        <taxon>Dikarya</taxon>
        <taxon>Ascomycota</taxon>
        <taxon>Pezizomycotina</taxon>
        <taxon>Dothideomycetes</taxon>
        <taxon>Dothideomycetidae</taxon>
        <taxon>Dothideales</taxon>
        <taxon>Saccotheciaceae</taxon>
        <taxon>Aureobasidium</taxon>
    </lineage>
</organism>
<dbReference type="AlphaFoldDB" id="A0A9P8GEJ5"/>
<feature type="region of interest" description="Disordered" evidence="1">
    <location>
        <begin position="241"/>
        <end position="261"/>
    </location>
</feature>